<accession>A0AAV6UKX6</accession>
<organism evidence="1 2">
    <name type="scientific">Oedothorax gibbosus</name>
    <dbReference type="NCBI Taxonomy" id="931172"/>
    <lineage>
        <taxon>Eukaryota</taxon>
        <taxon>Metazoa</taxon>
        <taxon>Ecdysozoa</taxon>
        <taxon>Arthropoda</taxon>
        <taxon>Chelicerata</taxon>
        <taxon>Arachnida</taxon>
        <taxon>Araneae</taxon>
        <taxon>Araneomorphae</taxon>
        <taxon>Entelegynae</taxon>
        <taxon>Araneoidea</taxon>
        <taxon>Linyphiidae</taxon>
        <taxon>Erigoninae</taxon>
        <taxon>Oedothorax</taxon>
    </lineage>
</organism>
<evidence type="ECO:0000313" key="2">
    <source>
        <dbReference type="Proteomes" id="UP000827092"/>
    </source>
</evidence>
<reference evidence="1 2" key="1">
    <citation type="journal article" date="2022" name="Nat. Ecol. Evol.">
        <title>A masculinizing supergene underlies an exaggerated male reproductive morph in a spider.</title>
        <authorList>
            <person name="Hendrickx F."/>
            <person name="De Corte Z."/>
            <person name="Sonet G."/>
            <person name="Van Belleghem S.M."/>
            <person name="Kostlbacher S."/>
            <person name="Vangestel C."/>
        </authorList>
    </citation>
    <scope>NUCLEOTIDE SEQUENCE [LARGE SCALE GENOMIC DNA]</scope>
    <source>
        <strain evidence="1">W744_W776</strain>
    </source>
</reference>
<protein>
    <submittedName>
        <fullName evidence="1">Uncharacterized protein</fullName>
    </submittedName>
</protein>
<name>A0AAV6UKX6_9ARAC</name>
<dbReference type="AlphaFoldDB" id="A0AAV6UKX6"/>
<comment type="caution">
    <text evidence="1">The sequence shown here is derived from an EMBL/GenBank/DDBJ whole genome shotgun (WGS) entry which is preliminary data.</text>
</comment>
<dbReference type="EMBL" id="JAFNEN010000356">
    <property type="protein sequence ID" value="KAG8184881.1"/>
    <property type="molecule type" value="Genomic_DNA"/>
</dbReference>
<sequence length="106" mass="11409">MSSQVYLKDIAGRPVANKSAFAKSNSPSCAAPCTRLSILESGFSKAAHTLTHTTRSARSFSTSMRSKQCRSTQPYLLSIISSVNSLQVVDLVQEFDRIALQLGGAQ</sequence>
<gene>
    <name evidence="1" type="ORF">JTE90_016992</name>
</gene>
<evidence type="ECO:0000313" key="1">
    <source>
        <dbReference type="EMBL" id="KAG8184881.1"/>
    </source>
</evidence>
<keyword evidence="2" id="KW-1185">Reference proteome</keyword>
<dbReference type="Proteomes" id="UP000827092">
    <property type="component" value="Unassembled WGS sequence"/>
</dbReference>
<proteinExistence type="predicted"/>